<dbReference type="GO" id="GO:0005829">
    <property type="term" value="C:cytosol"/>
    <property type="evidence" value="ECO:0007669"/>
    <property type="project" value="TreeGrafter"/>
</dbReference>
<proteinExistence type="inferred from homology"/>
<dbReference type="InterPro" id="IPR029028">
    <property type="entry name" value="Alpha/beta_knot_MTases"/>
</dbReference>
<dbReference type="CDD" id="cd18093">
    <property type="entry name" value="SpoU-like_TrmJ"/>
    <property type="match status" value="1"/>
</dbReference>
<keyword evidence="3" id="KW-0808">Transferase</keyword>
<dbReference type="Gene3D" id="3.40.1280.10">
    <property type="match status" value="1"/>
</dbReference>
<comment type="similarity">
    <text evidence="1">Belongs to the class IV-like SAM-binding methyltransferase superfamily. RNA methyltransferase TrmH family.</text>
</comment>
<reference evidence="7" key="1">
    <citation type="submission" date="2021-05" db="EMBL/GenBank/DDBJ databases">
        <title>Complete genome sequence of the cellulolytic planctomycete Telmatocola sphagniphila SP2T and characterization of the first cellulase from planctomycetes.</title>
        <authorList>
            <person name="Rakitin A.L."/>
            <person name="Beletsky A.V."/>
            <person name="Naumoff D.G."/>
            <person name="Kulichevskaya I.S."/>
            <person name="Mardanov A.V."/>
            <person name="Ravin N.V."/>
            <person name="Dedysh S.N."/>
        </authorList>
    </citation>
    <scope>NUCLEOTIDE SEQUENCE</scope>
    <source>
        <strain evidence="7">SP2T</strain>
    </source>
</reference>
<evidence type="ECO:0000313" key="7">
    <source>
        <dbReference type="EMBL" id="QVL34358.1"/>
    </source>
</evidence>
<dbReference type="NCBIfam" id="TIGR00050">
    <property type="entry name" value="rRNA_methyl_1"/>
    <property type="match status" value="1"/>
</dbReference>
<dbReference type="EC" id="2.1.1.200" evidence="5"/>
<feature type="domain" description="tRNA/rRNA methyltransferase SpoU type" evidence="6">
    <location>
        <begin position="11"/>
        <end position="162"/>
    </location>
</feature>
<comment type="catalytic activity">
    <reaction evidence="5">
        <text>uridine(32) in tRNA + S-adenosyl-L-methionine = 2'-O-methyluridine(32) in tRNA + S-adenosyl-L-homocysteine + H(+)</text>
        <dbReference type="Rhea" id="RHEA:42936"/>
        <dbReference type="Rhea" id="RHEA-COMP:10107"/>
        <dbReference type="Rhea" id="RHEA-COMP:10290"/>
        <dbReference type="ChEBI" id="CHEBI:15378"/>
        <dbReference type="ChEBI" id="CHEBI:57856"/>
        <dbReference type="ChEBI" id="CHEBI:59789"/>
        <dbReference type="ChEBI" id="CHEBI:65315"/>
        <dbReference type="ChEBI" id="CHEBI:74478"/>
        <dbReference type="EC" id="2.1.1.200"/>
    </reaction>
</comment>
<dbReference type="GO" id="GO:0002128">
    <property type="term" value="P:tRNA nucleoside ribose methylation"/>
    <property type="evidence" value="ECO:0007669"/>
    <property type="project" value="TreeGrafter"/>
</dbReference>
<comment type="catalytic activity">
    <reaction evidence="5">
        <text>cytidine(32) in tRNA + S-adenosyl-L-methionine = 2'-O-methylcytidine(32) in tRNA + S-adenosyl-L-homocysteine + H(+)</text>
        <dbReference type="Rhea" id="RHEA:42932"/>
        <dbReference type="Rhea" id="RHEA-COMP:10288"/>
        <dbReference type="Rhea" id="RHEA-COMP:10289"/>
        <dbReference type="ChEBI" id="CHEBI:15378"/>
        <dbReference type="ChEBI" id="CHEBI:57856"/>
        <dbReference type="ChEBI" id="CHEBI:59789"/>
        <dbReference type="ChEBI" id="CHEBI:74495"/>
        <dbReference type="ChEBI" id="CHEBI:82748"/>
        <dbReference type="EC" id="2.1.1.200"/>
    </reaction>
</comment>
<dbReference type="KEGG" id="tsph:KIH39_10760"/>
<dbReference type="InterPro" id="IPR001537">
    <property type="entry name" value="SpoU_MeTrfase"/>
</dbReference>
<keyword evidence="2 5" id="KW-0489">Methyltransferase</keyword>
<evidence type="ECO:0000256" key="2">
    <source>
        <dbReference type="ARBA" id="ARBA00022603"/>
    </source>
</evidence>
<dbReference type="RefSeq" id="WP_213499328.1">
    <property type="nucleotide sequence ID" value="NZ_CP074694.1"/>
</dbReference>
<dbReference type="EMBL" id="CP074694">
    <property type="protein sequence ID" value="QVL34358.1"/>
    <property type="molecule type" value="Genomic_DNA"/>
</dbReference>
<gene>
    <name evidence="5" type="primary">trmJ</name>
    <name evidence="7" type="ORF">KIH39_10760</name>
</gene>
<evidence type="ECO:0000256" key="5">
    <source>
        <dbReference type="RuleBase" id="RU362024"/>
    </source>
</evidence>
<dbReference type="PIRSF" id="PIRSF004808">
    <property type="entry name" value="LasT"/>
    <property type="match status" value="1"/>
</dbReference>
<keyword evidence="8" id="KW-1185">Reference proteome</keyword>
<evidence type="ECO:0000256" key="4">
    <source>
        <dbReference type="ARBA" id="ARBA00022691"/>
    </source>
</evidence>
<dbReference type="Gene3D" id="1.10.8.590">
    <property type="match status" value="1"/>
</dbReference>
<protein>
    <recommendedName>
        <fullName evidence="5">tRNA (cytidine/uridine-2'-O-)-methyltransferase TrmJ</fullName>
        <ecNumber evidence="5">2.1.1.200</ecNumber>
    </recommendedName>
    <alternativeName>
        <fullName evidence="5">tRNA (cytidine(32)/uridine(32)-2'-O)-methyltransferase</fullName>
    </alternativeName>
    <alternativeName>
        <fullName evidence="5">tRNA Cm32/Um32 methyltransferase</fullName>
    </alternativeName>
</protein>
<accession>A0A8E6F030</accession>
<dbReference type="InterPro" id="IPR029026">
    <property type="entry name" value="tRNA_m1G_MTases_N"/>
</dbReference>
<dbReference type="AlphaFoldDB" id="A0A8E6F030"/>
<organism evidence="7 8">
    <name type="scientific">Telmatocola sphagniphila</name>
    <dbReference type="NCBI Taxonomy" id="1123043"/>
    <lineage>
        <taxon>Bacteria</taxon>
        <taxon>Pseudomonadati</taxon>
        <taxon>Planctomycetota</taxon>
        <taxon>Planctomycetia</taxon>
        <taxon>Gemmatales</taxon>
        <taxon>Gemmataceae</taxon>
    </lineage>
</organism>
<evidence type="ECO:0000313" key="8">
    <source>
        <dbReference type="Proteomes" id="UP000676194"/>
    </source>
</evidence>
<name>A0A8E6F030_9BACT</name>
<sequence>MTVPYDVRRCRVVLVQPYYEGNVGSVARLMRNFGLEELVCVRPIADILSPEARRLSTHAWPILEKARIVDSIDEALEGVAYALCTSAKVAGLYREQHYGRPDELLPKLVQVLPSASTALVFGPEPHGLSNEEVARCHGVIRILTENLESALNLSHAVGICLYELHMSKLRLQGTAQGSTRKIATFQEQERMFQHLQESLEALHFLFGQRSDSLMNAFRQLIIRAHPTHAEVKILHGLARQILWQVQHGTPLEQPIDLDSPPEENS</sequence>
<comment type="subcellular location">
    <subcellularLocation>
        <location evidence="5">Cytoplasm</location>
    </subcellularLocation>
</comment>
<dbReference type="GO" id="GO:0003723">
    <property type="term" value="F:RNA binding"/>
    <property type="evidence" value="ECO:0007669"/>
    <property type="project" value="InterPro"/>
</dbReference>
<evidence type="ECO:0000259" key="6">
    <source>
        <dbReference type="Pfam" id="PF00588"/>
    </source>
</evidence>
<dbReference type="InterPro" id="IPR004384">
    <property type="entry name" value="RNA_MeTrfase_TrmJ/LasT"/>
</dbReference>
<dbReference type="Proteomes" id="UP000676194">
    <property type="component" value="Chromosome"/>
</dbReference>
<dbReference type="SUPFAM" id="SSF75217">
    <property type="entry name" value="alpha/beta knot"/>
    <property type="match status" value="1"/>
</dbReference>
<dbReference type="Pfam" id="PF00588">
    <property type="entry name" value="SpoU_methylase"/>
    <property type="match status" value="1"/>
</dbReference>
<keyword evidence="5" id="KW-0819">tRNA processing</keyword>
<keyword evidence="4 5" id="KW-0949">S-adenosyl-L-methionine</keyword>
<keyword evidence="5" id="KW-0963">Cytoplasm</keyword>
<dbReference type="PANTHER" id="PTHR42786:SF2">
    <property type="entry name" value="TRNA (CYTIDINE_URIDINE-2'-O-)-METHYLTRANSFERASE TRMJ"/>
    <property type="match status" value="1"/>
</dbReference>
<dbReference type="GO" id="GO:0160206">
    <property type="term" value="F:tRNA (cytidine(32)/uridine(32)-2'-O)-methyltransferase activity"/>
    <property type="evidence" value="ECO:0007669"/>
    <property type="project" value="UniProtKB-EC"/>
</dbReference>
<evidence type="ECO:0000256" key="3">
    <source>
        <dbReference type="ARBA" id="ARBA00022679"/>
    </source>
</evidence>
<comment type="function">
    <text evidence="5">Catalyzes the formation of 2'O-methylated cytidine (Cm32) or 2'O-methylated uridine (Um32) at position 32 in tRNA.</text>
</comment>
<dbReference type="PANTHER" id="PTHR42786">
    <property type="entry name" value="TRNA/RRNA METHYLTRANSFERASE"/>
    <property type="match status" value="1"/>
</dbReference>
<evidence type="ECO:0000256" key="1">
    <source>
        <dbReference type="ARBA" id="ARBA00007228"/>
    </source>
</evidence>
<comment type="subunit">
    <text evidence="5">Homodimer.</text>
</comment>